<dbReference type="GO" id="GO:0004553">
    <property type="term" value="F:hydrolase activity, hydrolyzing O-glycosyl compounds"/>
    <property type="evidence" value="ECO:0007669"/>
    <property type="project" value="InterPro"/>
</dbReference>
<dbReference type="CDD" id="cd18617">
    <property type="entry name" value="GH43_XynB-like"/>
    <property type="match status" value="1"/>
</dbReference>
<dbReference type="InterPro" id="IPR006710">
    <property type="entry name" value="Glyco_hydro_43"/>
</dbReference>
<evidence type="ECO:0000256" key="3">
    <source>
        <dbReference type="ARBA" id="ARBA00023295"/>
    </source>
</evidence>
<dbReference type="AlphaFoldDB" id="A0AAW7X8V4"/>
<evidence type="ECO:0000256" key="1">
    <source>
        <dbReference type="ARBA" id="ARBA00009865"/>
    </source>
</evidence>
<evidence type="ECO:0000256" key="4">
    <source>
        <dbReference type="PIRSR" id="PIRSR606710-1"/>
    </source>
</evidence>
<evidence type="ECO:0000256" key="2">
    <source>
        <dbReference type="ARBA" id="ARBA00022801"/>
    </source>
</evidence>
<dbReference type="SUPFAM" id="SSF49899">
    <property type="entry name" value="Concanavalin A-like lectins/glucanases"/>
    <property type="match status" value="1"/>
</dbReference>
<dbReference type="Gene3D" id="2.60.120.200">
    <property type="match status" value="1"/>
</dbReference>
<dbReference type="GO" id="GO:0005975">
    <property type="term" value="P:carbohydrate metabolic process"/>
    <property type="evidence" value="ECO:0007669"/>
    <property type="project" value="InterPro"/>
</dbReference>
<reference evidence="9" key="1">
    <citation type="submission" date="2023-07" db="EMBL/GenBank/DDBJ databases">
        <title>Genome content predicts the carbon catabolic preferences of heterotrophic bacteria.</title>
        <authorList>
            <person name="Gralka M."/>
        </authorList>
    </citation>
    <scope>NUCLEOTIDE SEQUENCE</scope>
    <source>
        <strain evidence="9">I3M17_2</strain>
    </source>
</reference>
<dbReference type="RefSeq" id="WP_303493654.1">
    <property type="nucleotide sequence ID" value="NZ_JAUOPB010000013.1"/>
</dbReference>
<feature type="chain" id="PRO_5043611368" evidence="7">
    <location>
        <begin position="22"/>
        <end position="566"/>
    </location>
</feature>
<proteinExistence type="inferred from homology"/>
<dbReference type="InterPro" id="IPR013320">
    <property type="entry name" value="ConA-like_dom_sf"/>
</dbReference>
<sequence>MRLFLILLVSLLPLLSSCSSAINGQQNSQTSPAFDWFEYAGSDAIYNTVAPSKNAYINPVIKGFYPDPSIVRVGADYYLVNSSFGYFPGVPIFHSTDLVNWVQIGNILERPSQLHIPSGMGVSRGIFAPTLRHHNGTFYMITTMVDGGGNFIVTAKNPAGPWSDPVWLPEVGGIDPDLFFDDNGKAYILNNDAPIGEPLYDGHRAIWIREFDLATLKTVGDAKLIVNGGVDITAKPVWIEGPHLFKNKGAYYLINAEGGTSVNHSQVVFKAQSPWGPYIPWENNPILTQRHLPSDRANPVTSVGHVDLVQTQHGDWWAVFLGCRPYKDNYYNTGRETFLLPVDWSGEYPVILSGDAEVPYHHQRPKLAASQQPAIALSGNFIERDEFDSALKLYWRKVRTPTNNFTDLTSQKGKLVLTAKNTDLSDFGSPAFIARAQQHLTGSATTKLVYTPPHVGDKAGIAAFQNDEYFYALTVTKNNSGVAIQLEKQLGKNKEIVAQYPLQEKTLRNSLYLKIEFNNDKYDFSYSTNNTKWQSVGETQDGTILSTQSAGGFVGATLGIFAYTAH</sequence>
<dbReference type="Pfam" id="PF17851">
    <property type="entry name" value="GH43_C2"/>
    <property type="match status" value="1"/>
</dbReference>
<keyword evidence="7" id="KW-0732">Signal</keyword>
<evidence type="ECO:0000313" key="9">
    <source>
        <dbReference type="EMBL" id="MDO6424275.1"/>
    </source>
</evidence>
<dbReference type="InterPro" id="IPR023296">
    <property type="entry name" value="Glyco_hydro_beta-prop_sf"/>
</dbReference>
<protein>
    <submittedName>
        <fullName evidence="9">Glycoside hydrolase family 43 protein</fullName>
    </submittedName>
</protein>
<dbReference type="PANTHER" id="PTHR42812:SF12">
    <property type="entry name" value="BETA-XYLOSIDASE-RELATED"/>
    <property type="match status" value="1"/>
</dbReference>
<evidence type="ECO:0000259" key="8">
    <source>
        <dbReference type="Pfam" id="PF17851"/>
    </source>
</evidence>
<accession>A0AAW7X8V4</accession>
<keyword evidence="3 6" id="KW-0326">Glycosidase</keyword>
<dbReference type="Proteomes" id="UP001169760">
    <property type="component" value="Unassembled WGS sequence"/>
</dbReference>
<evidence type="ECO:0000313" key="10">
    <source>
        <dbReference type="Proteomes" id="UP001169760"/>
    </source>
</evidence>
<evidence type="ECO:0000256" key="6">
    <source>
        <dbReference type="RuleBase" id="RU361187"/>
    </source>
</evidence>
<dbReference type="Gene3D" id="2.115.10.20">
    <property type="entry name" value="Glycosyl hydrolase domain, family 43"/>
    <property type="match status" value="1"/>
</dbReference>
<evidence type="ECO:0000256" key="5">
    <source>
        <dbReference type="PIRSR" id="PIRSR606710-2"/>
    </source>
</evidence>
<name>A0AAW7X8V4_9GAMM</name>
<dbReference type="PANTHER" id="PTHR42812">
    <property type="entry name" value="BETA-XYLOSIDASE"/>
    <property type="match status" value="1"/>
</dbReference>
<dbReference type="SUPFAM" id="SSF75005">
    <property type="entry name" value="Arabinanase/levansucrase/invertase"/>
    <property type="match status" value="1"/>
</dbReference>
<comment type="caution">
    <text evidence="9">The sequence shown here is derived from an EMBL/GenBank/DDBJ whole genome shotgun (WGS) entry which is preliminary data.</text>
</comment>
<dbReference type="Pfam" id="PF04616">
    <property type="entry name" value="Glyco_hydro_43"/>
    <property type="match status" value="1"/>
</dbReference>
<feature type="signal peptide" evidence="7">
    <location>
        <begin position="1"/>
        <end position="21"/>
    </location>
</feature>
<organism evidence="9 10">
    <name type="scientific">Saccharophagus degradans</name>
    <dbReference type="NCBI Taxonomy" id="86304"/>
    <lineage>
        <taxon>Bacteria</taxon>
        <taxon>Pseudomonadati</taxon>
        <taxon>Pseudomonadota</taxon>
        <taxon>Gammaproteobacteria</taxon>
        <taxon>Cellvibrionales</taxon>
        <taxon>Cellvibrionaceae</taxon>
        <taxon>Saccharophagus</taxon>
    </lineage>
</organism>
<feature type="site" description="Important for catalytic activity, responsible for pKa modulation of the active site Glu and correct orientation of both the proton donor and substrate" evidence="5">
    <location>
        <position position="175"/>
    </location>
</feature>
<keyword evidence="2 6" id="KW-0378">Hydrolase</keyword>
<evidence type="ECO:0000256" key="7">
    <source>
        <dbReference type="SAM" id="SignalP"/>
    </source>
</evidence>
<dbReference type="PROSITE" id="PS51257">
    <property type="entry name" value="PROKAR_LIPOPROTEIN"/>
    <property type="match status" value="1"/>
</dbReference>
<dbReference type="InterPro" id="IPR041542">
    <property type="entry name" value="GH43_C2"/>
</dbReference>
<feature type="active site" description="Proton donor" evidence="4">
    <location>
        <position position="240"/>
    </location>
</feature>
<dbReference type="EMBL" id="JAUOPB010000013">
    <property type="protein sequence ID" value="MDO6424275.1"/>
    <property type="molecule type" value="Genomic_DNA"/>
</dbReference>
<comment type="similarity">
    <text evidence="1 6">Belongs to the glycosyl hydrolase 43 family.</text>
</comment>
<dbReference type="InterPro" id="IPR051795">
    <property type="entry name" value="Glycosyl_Hydrlase_43"/>
</dbReference>
<gene>
    <name evidence="9" type="ORF">Q4521_17450</name>
</gene>
<feature type="active site" description="Proton acceptor" evidence="4">
    <location>
        <position position="67"/>
    </location>
</feature>
<feature type="domain" description="Beta-xylosidase C-terminal Concanavalin A-like" evidence="8">
    <location>
        <begin position="384"/>
        <end position="564"/>
    </location>
</feature>